<dbReference type="InterPro" id="IPR036372">
    <property type="entry name" value="BEACH_dom_sf"/>
</dbReference>
<dbReference type="GO" id="GO:0019901">
    <property type="term" value="F:protein kinase binding"/>
    <property type="evidence" value="ECO:0007669"/>
    <property type="project" value="TreeGrafter"/>
</dbReference>
<dbReference type="Pfam" id="PF02138">
    <property type="entry name" value="Beach"/>
    <property type="match status" value="1"/>
</dbReference>
<protein>
    <submittedName>
        <fullName evidence="4">BEACH domain-containing protein</fullName>
    </submittedName>
</protein>
<dbReference type="EMBL" id="UYWY01003608">
    <property type="protein sequence ID" value="VDM28782.1"/>
    <property type="molecule type" value="Genomic_DNA"/>
</dbReference>
<dbReference type="WBParaSite" id="TCNE_0000306501-mRNA-1">
    <property type="protein sequence ID" value="TCNE_0000306501-mRNA-1"/>
    <property type="gene ID" value="TCNE_0000306501"/>
</dbReference>
<evidence type="ECO:0000313" key="4">
    <source>
        <dbReference type="WBParaSite" id="TCNE_0000306501-mRNA-1"/>
    </source>
</evidence>
<dbReference type="SMART" id="SM01026">
    <property type="entry name" value="Beach"/>
    <property type="match status" value="1"/>
</dbReference>
<accession>A0A183U3J5</accession>
<keyword evidence="3" id="KW-1185">Reference proteome</keyword>
<gene>
    <name evidence="2" type="ORF">TCNE_LOCUS3065</name>
</gene>
<evidence type="ECO:0000313" key="2">
    <source>
        <dbReference type="EMBL" id="VDM28782.1"/>
    </source>
</evidence>
<organism evidence="3 4">
    <name type="scientific">Toxocara canis</name>
    <name type="common">Canine roundworm</name>
    <dbReference type="NCBI Taxonomy" id="6265"/>
    <lineage>
        <taxon>Eukaryota</taxon>
        <taxon>Metazoa</taxon>
        <taxon>Ecdysozoa</taxon>
        <taxon>Nematoda</taxon>
        <taxon>Chromadorea</taxon>
        <taxon>Rhabditida</taxon>
        <taxon>Spirurina</taxon>
        <taxon>Ascaridomorpha</taxon>
        <taxon>Ascaridoidea</taxon>
        <taxon>Toxocaridae</taxon>
        <taxon>Toxocara</taxon>
    </lineage>
</organism>
<dbReference type="InterPro" id="IPR000409">
    <property type="entry name" value="BEACH_dom"/>
</dbReference>
<evidence type="ECO:0000313" key="3">
    <source>
        <dbReference type="Proteomes" id="UP000050794"/>
    </source>
</evidence>
<dbReference type="Gene3D" id="1.10.1540.10">
    <property type="entry name" value="BEACH domain"/>
    <property type="match status" value="1"/>
</dbReference>
<name>A0A183U3J5_TOXCA</name>
<dbReference type="Proteomes" id="UP000050794">
    <property type="component" value="Unassembled WGS sequence"/>
</dbReference>
<feature type="domain" description="BEACH" evidence="1">
    <location>
        <begin position="37"/>
        <end position="146"/>
    </location>
</feature>
<dbReference type="PANTHER" id="PTHR13743">
    <property type="entry name" value="BEIGE/BEACH-RELATED"/>
    <property type="match status" value="1"/>
</dbReference>
<reference evidence="4" key="1">
    <citation type="submission" date="2016-06" db="UniProtKB">
        <authorList>
            <consortium name="WormBaseParasite"/>
        </authorList>
    </citation>
    <scope>IDENTIFICATION</scope>
</reference>
<dbReference type="InterPro" id="IPR050865">
    <property type="entry name" value="BEACH_Domain"/>
</dbReference>
<dbReference type="GO" id="GO:0005829">
    <property type="term" value="C:cytosol"/>
    <property type="evidence" value="ECO:0007669"/>
    <property type="project" value="TreeGrafter"/>
</dbReference>
<proteinExistence type="predicted"/>
<evidence type="ECO:0000259" key="1">
    <source>
        <dbReference type="PROSITE" id="PS50197"/>
    </source>
</evidence>
<dbReference type="PANTHER" id="PTHR13743:SF162">
    <property type="entry name" value="NEUROBEACHIN"/>
    <property type="match status" value="1"/>
</dbReference>
<sequence>MFAFADEGTVRKVVDCLPRVGVGVKYGLPQSRKASLMTPRQLFKHSDMSQKWQRREISNFDYLMFLNTVAGRTYNDLNQYPIFPWVLANYTANTLDLNIASNFRDLSKVSCRFFSLLRFAFNLGFPFENGVLKLSMLIRFFLFLEI</sequence>
<dbReference type="SUPFAM" id="SSF81837">
    <property type="entry name" value="BEACH domain"/>
    <property type="match status" value="1"/>
</dbReference>
<dbReference type="AlphaFoldDB" id="A0A183U3J5"/>
<dbReference type="GO" id="GO:0016020">
    <property type="term" value="C:membrane"/>
    <property type="evidence" value="ECO:0007669"/>
    <property type="project" value="TreeGrafter"/>
</dbReference>
<reference evidence="2 3" key="2">
    <citation type="submission" date="2018-11" db="EMBL/GenBank/DDBJ databases">
        <authorList>
            <consortium name="Pathogen Informatics"/>
        </authorList>
    </citation>
    <scope>NUCLEOTIDE SEQUENCE [LARGE SCALE GENOMIC DNA]</scope>
</reference>
<dbReference type="GO" id="GO:0008104">
    <property type="term" value="P:intracellular protein localization"/>
    <property type="evidence" value="ECO:0007669"/>
    <property type="project" value="TreeGrafter"/>
</dbReference>
<dbReference type="PROSITE" id="PS50197">
    <property type="entry name" value="BEACH"/>
    <property type="match status" value="1"/>
</dbReference>